<proteinExistence type="predicted"/>
<dbReference type="Proteomes" id="UP000765509">
    <property type="component" value="Unassembled WGS sequence"/>
</dbReference>
<dbReference type="EMBL" id="AVOT02079962">
    <property type="protein sequence ID" value="MBW0566944.1"/>
    <property type="molecule type" value="Genomic_DNA"/>
</dbReference>
<keyword evidence="2" id="KW-1185">Reference proteome</keyword>
<evidence type="ECO:0000313" key="1">
    <source>
        <dbReference type="EMBL" id="MBW0566944.1"/>
    </source>
</evidence>
<evidence type="ECO:0000313" key="2">
    <source>
        <dbReference type="Proteomes" id="UP000765509"/>
    </source>
</evidence>
<organism evidence="1 2">
    <name type="scientific">Austropuccinia psidii MF-1</name>
    <dbReference type="NCBI Taxonomy" id="1389203"/>
    <lineage>
        <taxon>Eukaryota</taxon>
        <taxon>Fungi</taxon>
        <taxon>Dikarya</taxon>
        <taxon>Basidiomycota</taxon>
        <taxon>Pucciniomycotina</taxon>
        <taxon>Pucciniomycetes</taxon>
        <taxon>Pucciniales</taxon>
        <taxon>Sphaerophragmiaceae</taxon>
        <taxon>Austropuccinia</taxon>
    </lineage>
</organism>
<protein>
    <submittedName>
        <fullName evidence="1">Uncharacterized protein</fullName>
    </submittedName>
</protein>
<reference evidence="1" key="1">
    <citation type="submission" date="2021-03" db="EMBL/GenBank/DDBJ databases">
        <title>Draft genome sequence of rust myrtle Austropuccinia psidii MF-1, a brazilian biotype.</title>
        <authorList>
            <person name="Quecine M.C."/>
            <person name="Pachon D.M.R."/>
            <person name="Bonatelli M.L."/>
            <person name="Correr F.H."/>
            <person name="Franceschini L.M."/>
            <person name="Leite T.F."/>
            <person name="Margarido G.R.A."/>
            <person name="Almeida C.A."/>
            <person name="Ferrarezi J.A."/>
            <person name="Labate C.A."/>
        </authorList>
    </citation>
    <scope>NUCLEOTIDE SEQUENCE</scope>
    <source>
        <strain evidence="1">MF-1</strain>
    </source>
</reference>
<name>A0A9Q3PMA0_9BASI</name>
<comment type="caution">
    <text evidence="1">The sequence shown here is derived from an EMBL/GenBank/DDBJ whole genome shotgun (WGS) entry which is preliminary data.</text>
</comment>
<dbReference type="AlphaFoldDB" id="A0A9Q3PMA0"/>
<gene>
    <name evidence="1" type="ORF">O181_106659</name>
</gene>
<sequence>MTGGWLLWDCKAGKLAQSESIIFPKFQPKRVLAGQMKKGTLPHILNAMILGEVSTEKYLADENKAISSLPLTKDINIPEHLGQALGGLHKDDWRKECMVELDQMKVRDVCDVIDKTPGMTKIGHQWVFDNKHNANGNHQQPGVDCTETYTVVFHTNYTSLKLTR</sequence>
<accession>A0A9Q3PMA0</accession>